<evidence type="ECO:0000313" key="2">
    <source>
        <dbReference type="EMBL" id="NML74599.1"/>
    </source>
</evidence>
<reference evidence="2 3" key="1">
    <citation type="submission" date="2020-04" db="EMBL/GenBank/DDBJ databases">
        <title>Rhizobium sp. S-51 isolated from soil.</title>
        <authorList>
            <person name="Dahal R.H."/>
        </authorList>
    </citation>
    <scope>NUCLEOTIDE SEQUENCE [LARGE SCALE GENOMIC DNA]</scope>
    <source>
        <strain evidence="2 3">S-51</strain>
    </source>
</reference>
<dbReference type="AlphaFoldDB" id="A0A7Y0AW64"/>
<feature type="signal peptide" evidence="1">
    <location>
        <begin position="1"/>
        <end position="19"/>
    </location>
</feature>
<dbReference type="InterPro" id="IPR049748">
    <property type="entry name" value="HPE1-like_N_CxxC"/>
</dbReference>
<evidence type="ECO:0000313" key="3">
    <source>
        <dbReference type="Proteomes" id="UP000541470"/>
    </source>
</evidence>
<keyword evidence="1" id="KW-0732">Signal</keyword>
<proteinExistence type="predicted"/>
<keyword evidence="3" id="KW-1185">Reference proteome</keyword>
<dbReference type="RefSeq" id="WP_169590175.1">
    <property type="nucleotide sequence ID" value="NZ_JABBGK010000002.1"/>
</dbReference>
<dbReference type="Proteomes" id="UP000541470">
    <property type="component" value="Unassembled WGS sequence"/>
</dbReference>
<accession>A0A7Y0AW64</accession>
<organism evidence="2 3">
    <name type="scientific">Rhizobium terricola</name>
    <dbReference type="NCBI Taxonomy" id="2728849"/>
    <lineage>
        <taxon>Bacteria</taxon>
        <taxon>Pseudomonadati</taxon>
        <taxon>Pseudomonadota</taxon>
        <taxon>Alphaproteobacteria</taxon>
        <taxon>Hyphomicrobiales</taxon>
        <taxon>Rhizobiaceae</taxon>
        <taxon>Rhizobium/Agrobacterium group</taxon>
        <taxon>Rhizobium</taxon>
    </lineage>
</organism>
<gene>
    <name evidence="2" type="ORF">HHL25_10735</name>
</gene>
<evidence type="ECO:0000256" key="1">
    <source>
        <dbReference type="SAM" id="SignalP"/>
    </source>
</evidence>
<name>A0A7Y0AW64_9HYPH</name>
<comment type="caution">
    <text evidence="2">The sequence shown here is derived from an EMBL/GenBank/DDBJ whole genome shotgun (WGS) entry which is preliminary data.</text>
</comment>
<protein>
    <submittedName>
        <fullName evidence="2">Uncharacterized protein</fullName>
    </submittedName>
</protein>
<sequence length="158" mass="15885">MRKLLLTAVLLVAGGPAFASSIEVVGSAAPKSASIVVMKCTNCPAPKVEEDAKAYKVPQVAPGSQAAEIVDINGEKKLKRAEAWLGGSPVVFISSAEGWSTDGTRIAASATLPDDGIDVDATTAAVSSTGAAAPIAASMGGATSPKALDVSTYELRLN</sequence>
<dbReference type="NCBIfam" id="NF041110">
    <property type="entry name" value="HPE1_fam_CxxC"/>
    <property type="match status" value="1"/>
</dbReference>
<feature type="chain" id="PRO_5030728554" evidence="1">
    <location>
        <begin position="20"/>
        <end position="158"/>
    </location>
</feature>
<dbReference type="EMBL" id="JABBGK010000002">
    <property type="protein sequence ID" value="NML74599.1"/>
    <property type="molecule type" value="Genomic_DNA"/>
</dbReference>